<protein>
    <submittedName>
        <fullName evidence="4">Calcium-binding protein</fullName>
    </submittedName>
</protein>
<reference evidence="4 5" key="1">
    <citation type="journal article" date="2020" name="Microb. Ecol.">
        <title>Ecogenomics of the Marine Benthic Filamentous Cyanobacterium Adonisia.</title>
        <authorList>
            <person name="Walter J.M."/>
            <person name="Coutinho F.H."/>
            <person name="Leomil L."/>
            <person name="Hargreaves P.I."/>
            <person name="Campeao M.E."/>
            <person name="Vieira V.V."/>
            <person name="Silva B.S."/>
            <person name="Fistarol G.O."/>
            <person name="Salomon P.S."/>
            <person name="Sawabe T."/>
            <person name="Mino S."/>
            <person name="Hosokawa M."/>
            <person name="Miyashita H."/>
            <person name="Maruyama F."/>
            <person name="van Verk M.C."/>
            <person name="Dutilh B.E."/>
            <person name="Thompson C.C."/>
            <person name="Thompson F.L."/>
        </authorList>
    </citation>
    <scope>NUCLEOTIDE SEQUENCE [LARGE SCALE GENOMIC DNA]</scope>
    <source>
        <strain evidence="4 5">CCMR0082</strain>
    </source>
</reference>
<dbReference type="Proteomes" id="UP000473574">
    <property type="component" value="Unassembled WGS sequence"/>
</dbReference>
<dbReference type="AlphaFoldDB" id="A0A6M0S4R8"/>
<evidence type="ECO:0000256" key="2">
    <source>
        <dbReference type="ARBA" id="ARBA00022525"/>
    </source>
</evidence>
<dbReference type="PANTHER" id="PTHR38340">
    <property type="entry name" value="S-LAYER PROTEIN"/>
    <property type="match status" value="1"/>
</dbReference>
<dbReference type="InterPro" id="IPR018511">
    <property type="entry name" value="Hemolysin-typ_Ca-bd_CS"/>
</dbReference>
<dbReference type="SUPFAM" id="SSF101898">
    <property type="entry name" value="NHL repeat"/>
    <property type="match status" value="1"/>
</dbReference>
<dbReference type="PANTHER" id="PTHR38340:SF1">
    <property type="entry name" value="S-LAYER PROTEIN"/>
    <property type="match status" value="1"/>
</dbReference>
<dbReference type="InterPro" id="IPR001343">
    <property type="entry name" value="Hemolysn_Ca-bd"/>
</dbReference>
<evidence type="ECO:0000256" key="1">
    <source>
        <dbReference type="ARBA" id="ARBA00004613"/>
    </source>
</evidence>
<comment type="subcellular location">
    <subcellularLocation>
        <location evidence="1">Secreted</location>
    </subcellularLocation>
</comment>
<feature type="region of interest" description="Disordered" evidence="3">
    <location>
        <begin position="423"/>
        <end position="525"/>
    </location>
</feature>
<organism evidence="4 5">
    <name type="scientific">Adonisia turfae CCMR0082</name>
    <dbReference type="NCBI Taxonomy" id="2304604"/>
    <lineage>
        <taxon>Bacteria</taxon>
        <taxon>Bacillati</taxon>
        <taxon>Cyanobacteriota</taxon>
        <taxon>Adonisia</taxon>
        <taxon>Adonisia turfae</taxon>
    </lineage>
</organism>
<feature type="compositionally biased region" description="Polar residues" evidence="3">
    <location>
        <begin position="477"/>
        <end position="486"/>
    </location>
</feature>
<evidence type="ECO:0000313" key="5">
    <source>
        <dbReference type="Proteomes" id="UP000473574"/>
    </source>
</evidence>
<dbReference type="EMBL" id="QZCE01000002">
    <property type="protein sequence ID" value="NEZ63519.1"/>
    <property type="molecule type" value="Genomic_DNA"/>
</dbReference>
<dbReference type="InterPro" id="IPR010620">
    <property type="entry name" value="SBBP_repeat"/>
</dbReference>
<dbReference type="InterPro" id="IPR050557">
    <property type="entry name" value="RTX_toxin/Mannuronan_C5-epim"/>
</dbReference>
<evidence type="ECO:0000256" key="3">
    <source>
        <dbReference type="SAM" id="MobiDB-lite"/>
    </source>
</evidence>
<evidence type="ECO:0000313" key="4">
    <source>
        <dbReference type="EMBL" id="NEZ63519.1"/>
    </source>
</evidence>
<accession>A0A6M0S4R8</accession>
<dbReference type="PRINTS" id="PR00313">
    <property type="entry name" value="CABNDNGRPT"/>
</dbReference>
<dbReference type="PROSITE" id="PS00330">
    <property type="entry name" value="HEMOLYSIN_CALCIUM"/>
    <property type="match status" value="1"/>
</dbReference>
<dbReference type="Gene3D" id="2.150.10.10">
    <property type="entry name" value="Serralysin-like metalloprotease, C-terminal"/>
    <property type="match status" value="2"/>
</dbReference>
<gene>
    <name evidence="4" type="ORF">D0962_12120</name>
</gene>
<dbReference type="GO" id="GO:0005509">
    <property type="term" value="F:calcium ion binding"/>
    <property type="evidence" value="ECO:0007669"/>
    <property type="project" value="InterPro"/>
</dbReference>
<dbReference type="InterPro" id="IPR011049">
    <property type="entry name" value="Serralysin-like_metalloprot_C"/>
</dbReference>
<sequence length="700" mass="73324">MTIKELTKKTNNLDVSGATYLGGNRNDSANAVDVSKNGITVFGGALSQYSSSAKKINLLGGGEGSVVRYNNKTNKVLSVTHLPSEVDDLEVNSKGEIAVAGDFGVAVLSADGNRIIWSDNSVSASQVSISDSGRVVAIQGSSQIKLYNSQGKVQEEFSTGKNNRRFNDVAITDKNGGTLIATGYEQKSSNLQVAFTQAWDYNGKQKWKSYDESAANIRKANLMADTRGESIAIGDDGELYAAYSINGGTGFSIFSRDPLNFSQSSGPDTVQTDRYTQATNVGSVKMTYYGRYDLATGDLKKGQSLLTRLSSGRGNSVKPTDITADQQGNVYLVGQANASLANRDNQTIEGQRVPGYSGSEGFLAVMSPDLKTRYVWTPFVDGDANAIGVGGGVAALALTAEPGADLVTANAVQRNAGGGDDAYLLLIGGENGNSPTPAPPAPPVPTPTPPAPTPPAPTPPAPPAPTPPAPTPPSGPNRITSNNAVIQGTRRIDTITGGSKKQRISGKNGNDTIRGKGGNDTIYGDQGADKVFGERGNDKVFGGSGNDYIHGGSGNDRVNGGSGNDRLLGGWGNDRLVGGDGNDFLQGAWRRTAAEKDVMTGGRGRDTFVLGNQSGTLYDDGKIRSMGISNYALITDLNTSQGDMIQLSNDHDYRLGSSPKGADRGRGLFIDNAAGQKDELIAVIRGSDNLNLNSSTFKYV</sequence>
<dbReference type="GO" id="GO:0005576">
    <property type="term" value="C:extracellular region"/>
    <property type="evidence" value="ECO:0007669"/>
    <property type="project" value="UniProtKB-SubCell"/>
</dbReference>
<dbReference type="Pfam" id="PF00353">
    <property type="entry name" value="HemolysinCabind"/>
    <property type="match status" value="3"/>
</dbReference>
<keyword evidence="2" id="KW-0964">Secreted</keyword>
<feature type="compositionally biased region" description="Pro residues" evidence="3">
    <location>
        <begin position="436"/>
        <end position="475"/>
    </location>
</feature>
<dbReference type="Pfam" id="PF06739">
    <property type="entry name" value="SBBP"/>
    <property type="match status" value="1"/>
</dbReference>
<name>A0A6M0S4R8_9CYAN</name>
<comment type="caution">
    <text evidence="4">The sequence shown here is derived from an EMBL/GenBank/DDBJ whole genome shotgun (WGS) entry which is preliminary data.</text>
</comment>
<dbReference type="SUPFAM" id="SSF51120">
    <property type="entry name" value="beta-Roll"/>
    <property type="match status" value="1"/>
</dbReference>
<proteinExistence type="predicted"/>
<dbReference type="RefSeq" id="WP_163663031.1">
    <property type="nucleotide sequence ID" value="NZ_QZCE01000002.1"/>
</dbReference>